<feature type="domain" description="ILEI/PANDER" evidence="7">
    <location>
        <begin position="103"/>
        <end position="189"/>
    </location>
</feature>
<evidence type="ECO:0000256" key="4">
    <source>
        <dbReference type="ARBA" id="ARBA00022729"/>
    </source>
</evidence>
<dbReference type="RefSeq" id="XP_032827529.1">
    <property type="nucleotide sequence ID" value="XM_032971638.1"/>
</dbReference>
<dbReference type="Proteomes" id="UP001318040">
    <property type="component" value="Chromosome 46"/>
</dbReference>
<evidence type="ECO:0000259" key="7">
    <source>
        <dbReference type="Pfam" id="PF15711"/>
    </source>
</evidence>
<evidence type="ECO:0000256" key="2">
    <source>
        <dbReference type="ARBA" id="ARBA00010905"/>
    </source>
</evidence>
<dbReference type="AlphaFoldDB" id="A0AAJ7U0N7"/>
<dbReference type="GO" id="GO:0030246">
    <property type="term" value="F:carbohydrate binding"/>
    <property type="evidence" value="ECO:0007669"/>
    <property type="project" value="UniProtKB-KW"/>
</dbReference>
<evidence type="ECO:0000256" key="5">
    <source>
        <dbReference type="ARBA" id="ARBA00022734"/>
    </source>
</evidence>
<accession>A0AAJ7U0N7</accession>
<keyword evidence="4" id="KW-0732">Signal</keyword>
<organism evidence="8 9">
    <name type="scientific">Petromyzon marinus</name>
    <name type="common">Sea lamprey</name>
    <dbReference type="NCBI Taxonomy" id="7757"/>
    <lineage>
        <taxon>Eukaryota</taxon>
        <taxon>Metazoa</taxon>
        <taxon>Chordata</taxon>
        <taxon>Craniata</taxon>
        <taxon>Vertebrata</taxon>
        <taxon>Cyclostomata</taxon>
        <taxon>Hyperoartia</taxon>
        <taxon>Petromyzontiformes</taxon>
        <taxon>Petromyzontidae</taxon>
        <taxon>Petromyzon</taxon>
    </lineage>
</organism>
<evidence type="ECO:0000256" key="6">
    <source>
        <dbReference type="ARBA" id="ARBA00023157"/>
    </source>
</evidence>
<dbReference type="PROSITE" id="PS52031">
    <property type="entry name" value="GG_LECTIN"/>
    <property type="match status" value="1"/>
</dbReference>
<evidence type="ECO:0000313" key="8">
    <source>
        <dbReference type="Proteomes" id="UP001318040"/>
    </source>
</evidence>
<evidence type="ECO:0000256" key="1">
    <source>
        <dbReference type="ARBA" id="ARBA00004613"/>
    </source>
</evidence>
<dbReference type="InterPro" id="IPR039477">
    <property type="entry name" value="ILEI/PANDER_dom"/>
</dbReference>
<dbReference type="InterPro" id="IPR039220">
    <property type="entry name" value="FAM3"/>
</dbReference>
<protein>
    <submittedName>
        <fullName evidence="9">Protein FAM3A-like</fullName>
    </submittedName>
</protein>
<keyword evidence="5" id="KW-0430">Lectin</keyword>
<name>A0AAJ7U0N7_PETMA</name>
<dbReference type="Pfam" id="PF15711">
    <property type="entry name" value="ILEI"/>
    <property type="match status" value="1"/>
</dbReference>
<dbReference type="GO" id="GO:0005576">
    <property type="term" value="C:extracellular region"/>
    <property type="evidence" value="ECO:0007669"/>
    <property type="project" value="UniProtKB-SubCell"/>
</dbReference>
<gene>
    <name evidence="9" type="primary">LOC116952361</name>
</gene>
<proteinExistence type="inferred from homology"/>
<keyword evidence="8" id="KW-1185">Reference proteome</keyword>
<dbReference type="PANTHER" id="PTHR14592">
    <property type="entry name" value="UNCHARACTERIZED FAM3"/>
    <property type="match status" value="1"/>
</dbReference>
<keyword evidence="3" id="KW-0964">Secreted</keyword>
<keyword evidence="6" id="KW-1015">Disulfide bond</keyword>
<dbReference type="GeneID" id="116952361"/>
<comment type="similarity">
    <text evidence="2">Belongs to the FAM3 family.</text>
</comment>
<comment type="subcellular location">
    <subcellularLocation>
        <location evidence="1">Secreted</location>
    </subcellularLocation>
</comment>
<evidence type="ECO:0000256" key="3">
    <source>
        <dbReference type="ARBA" id="ARBA00022525"/>
    </source>
</evidence>
<reference evidence="9" key="1">
    <citation type="submission" date="2025-08" db="UniProtKB">
        <authorList>
            <consortium name="RefSeq"/>
        </authorList>
    </citation>
    <scope>IDENTIFICATION</scope>
    <source>
        <tissue evidence="9">Sperm</tissue>
    </source>
</reference>
<sequence length="227" mass="24220">MKSLGICCVLAAAGSVAFTLLLLRGYGEPSAVLVSAAGRAVDSTTAPAVSHEQVLFKCGLTAPCPPGHFSFKVASGAANVLASKICWEDAIVTMPALSEMQGGLSVVLINGMNGEIMDRRIFNLYSGDPEECLRLLRAIEEKTIVVVASFDDVATCMDSEIRDILSELGSTQSKSLRFRDSWVFLGAKGVNGQSPFEQLVENNMRNNAYAGWPARAEVAGCVPQFRP</sequence>
<evidence type="ECO:0000313" key="9">
    <source>
        <dbReference type="RefSeq" id="XP_032827529.1"/>
    </source>
</evidence>
<dbReference type="KEGG" id="pmrn:116952361"/>